<sequence length="109" mass="12101">MPIGPSFTALAKTYGSVTNNGVNDNHNNYLVFNTNEPSHRFYGYTGIGSYYISHSMYTVSIDQIGTNKTIQQYTLRPFQLNVSVAEYIGVGFGKTTSGSPYQLMSIMHI</sequence>
<dbReference type="EMBL" id="CAJOBE010005751">
    <property type="protein sequence ID" value="CAF3983989.1"/>
    <property type="molecule type" value="Genomic_DNA"/>
</dbReference>
<gene>
    <name evidence="1" type="ORF">FNK824_LOCUS25026</name>
    <name evidence="2" type="ORF">OTI717_LOCUS29544</name>
</gene>
<organism evidence="1 3">
    <name type="scientific">Rotaria sordida</name>
    <dbReference type="NCBI Taxonomy" id="392033"/>
    <lineage>
        <taxon>Eukaryota</taxon>
        <taxon>Metazoa</taxon>
        <taxon>Spiralia</taxon>
        <taxon>Gnathifera</taxon>
        <taxon>Rotifera</taxon>
        <taxon>Eurotatoria</taxon>
        <taxon>Bdelloidea</taxon>
        <taxon>Philodinida</taxon>
        <taxon>Philodinidae</taxon>
        <taxon>Rotaria</taxon>
    </lineage>
</organism>
<name>A0A819MPW0_9BILA</name>
<evidence type="ECO:0000313" key="1">
    <source>
        <dbReference type="EMBL" id="CAF3983989.1"/>
    </source>
</evidence>
<dbReference type="EMBL" id="CAJOAX010007493">
    <property type="protein sequence ID" value="CAF4010920.1"/>
    <property type="molecule type" value="Genomic_DNA"/>
</dbReference>
<dbReference type="Proteomes" id="UP000663823">
    <property type="component" value="Unassembled WGS sequence"/>
</dbReference>
<reference evidence="1" key="1">
    <citation type="submission" date="2021-02" db="EMBL/GenBank/DDBJ databases">
        <authorList>
            <person name="Nowell W R."/>
        </authorList>
    </citation>
    <scope>NUCLEOTIDE SEQUENCE</scope>
</reference>
<comment type="caution">
    <text evidence="1">The sequence shown here is derived from an EMBL/GenBank/DDBJ whole genome shotgun (WGS) entry which is preliminary data.</text>
</comment>
<proteinExistence type="predicted"/>
<dbReference type="Proteomes" id="UP000663874">
    <property type="component" value="Unassembled WGS sequence"/>
</dbReference>
<accession>A0A819MPW0</accession>
<evidence type="ECO:0000313" key="3">
    <source>
        <dbReference type="Proteomes" id="UP000663874"/>
    </source>
</evidence>
<evidence type="ECO:0000313" key="2">
    <source>
        <dbReference type="EMBL" id="CAF4010920.1"/>
    </source>
</evidence>
<dbReference type="AlphaFoldDB" id="A0A819MPW0"/>
<protein>
    <submittedName>
        <fullName evidence="1">Uncharacterized protein</fullName>
    </submittedName>
</protein>